<dbReference type="Gene3D" id="1.10.10.60">
    <property type="entry name" value="Homeodomain-like"/>
    <property type="match status" value="2"/>
</dbReference>
<dbReference type="PANTHER" id="PTHR47994:SF5">
    <property type="entry name" value="F14D16.11-RELATED"/>
    <property type="match status" value="1"/>
</dbReference>
<reference evidence="7" key="1">
    <citation type="submission" date="2023-07" db="EMBL/GenBank/DDBJ databases">
        <title>draft genome sequence of fig (Ficus carica).</title>
        <authorList>
            <person name="Takahashi T."/>
            <person name="Nishimura K."/>
        </authorList>
    </citation>
    <scope>NUCLEOTIDE SEQUENCE</scope>
</reference>
<dbReference type="CDD" id="cd00167">
    <property type="entry name" value="SANT"/>
    <property type="match status" value="2"/>
</dbReference>
<protein>
    <submittedName>
        <fullName evidence="7">Uncharacterized protein</fullName>
    </submittedName>
</protein>
<evidence type="ECO:0000259" key="5">
    <source>
        <dbReference type="PROSITE" id="PS50090"/>
    </source>
</evidence>
<gene>
    <name evidence="7" type="ORF">TIFTF001_004347</name>
</gene>
<dbReference type="Proteomes" id="UP001187192">
    <property type="component" value="Unassembled WGS sequence"/>
</dbReference>
<dbReference type="InterPro" id="IPR001005">
    <property type="entry name" value="SANT/Myb"/>
</dbReference>
<feature type="domain" description="HTH myb-type" evidence="6">
    <location>
        <begin position="9"/>
        <end position="61"/>
    </location>
</feature>
<dbReference type="FunFam" id="1.10.10.60:FF:000001">
    <property type="entry name" value="MYB-related transcription factor"/>
    <property type="match status" value="1"/>
</dbReference>
<proteinExistence type="predicted"/>
<dbReference type="AlphaFoldDB" id="A0AA87ZXL1"/>
<evidence type="ECO:0000256" key="1">
    <source>
        <dbReference type="ARBA" id="ARBA00004123"/>
    </source>
</evidence>
<accession>A0AA87ZXL1</accession>
<evidence type="ECO:0000313" key="7">
    <source>
        <dbReference type="EMBL" id="GMN33796.1"/>
    </source>
</evidence>
<feature type="domain" description="Myb-like" evidence="5">
    <location>
        <begin position="62"/>
        <end position="112"/>
    </location>
</feature>
<evidence type="ECO:0000256" key="3">
    <source>
        <dbReference type="ARBA" id="ARBA00023125"/>
    </source>
</evidence>
<dbReference type="EMBL" id="BTGU01000004">
    <property type="protein sequence ID" value="GMN33796.1"/>
    <property type="molecule type" value="Genomic_DNA"/>
</dbReference>
<sequence>MGRSPCCDESGLKKGPWTPEEDQKLVKYIQKHGHGSWRALPRLAGLNRCGKSCRLRWTNYLRPDIKRGKFSQEEEETILNLHSILGNKWSAIASHLPGRTDNEIKNFWNTHLKKKLIQMGIDPMTHRPRTDIFSSLPHLIALANLKELIMDHPWEELHAMRSIQADQALQMAKLQYLQYLLQTPNNTNTSNLINNFATTNDMDQSINSLQSAQYDSVPFDNLPDLLQISDHSAPLLLNKQQVVDINHPQDFTVFSQGDDDLHQMNIFTSSSSWINPNSSVSPTPSPPSVAAAAVETTSISNLPSGDACSASSYGAAPSVWPDLLLDDTLFQEIA</sequence>
<organism evidence="7 8">
    <name type="scientific">Ficus carica</name>
    <name type="common">Common fig</name>
    <dbReference type="NCBI Taxonomy" id="3494"/>
    <lineage>
        <taxon>Eukaryota</taxon>
        <taxon>Viridiplantae</taxon>
        <taxon>Streptophyta</taxon>
        <taxon>Embryophyta</taxon>
        <taxon>Tracheophyta</taxon>
        <taxon>Spermatophyta</taxon>
        <taxon>Magnoliopsida</taxon>
        <taxon>eudicotyledons</taxon>
        <taxon>Gunneridae</taxon>
        <taxon>Pentapetalae</taxon>
        <taxon>rosids</taxon>
        <taxon>fabids</taxon>
        <taxon>Rosales</taxon>
        <taxon>Moraceae</taxon>
        <taxon>Ficeae</taxon>
        <taxon>Ficus</taxon>
    </lineage>
</organism>
<dbReference type="GO" id="GO:0005634">
    <property type="term" value="C:nucleus"/>
    <property type="evidence" value="ECO:0007669"/>
    <property type="project" value="UniProtKB-SubCell"/>
</dbReference>
<keyword evidence="4" id="KW-0539">Nucleus</keyword>
<evidence type="ECO:0000256" key="2">
    <source>
        <dbReference type="ARBA" id="ARBA00022737"/>
    </source>
</evidence>
<dbReference type="PANTHER" id="PTHR47994">
    <property type="entry name" value="F14D16.11-RELATED"/>
    <property type="match status" value="1"/>
</dbReference>
<feature type="domain" description="HTH myb-type" evidence="6">
    <location>
        <begin position="62"/>
        <end position="116"/>
    </location>
</feature>
<dbReference type="SMART" id="SM00717">
    <property type="entry name" value="SANT"/>
    <property type="match status" value="2"/>
</dbReference>
<dbReference type="GO" id="GO:0003677">
    <property type="term" value="F:DNA binding"/>
    <property type="evidence" value="ECO:0007669"/>
    <property type="project" value="UniProtKB-KW"/>
</dbReference>
<dbReference type="InterPro" id="IPR015495">
    <property type="entry name" value="Myb_TF_plants"/>
</dbReference>
<comment type="subcellular location">
    <subcellularLocation>
        <location evidence="1">Nucleus</location>
    </subcellularLocation>
</comment>
<dbReference type="FunFam" id="1.10.10.60:FF:000349">
    <property type="entry name" value="Transcription factor MYB39"/>
    <property type="match status" value="1"/>
</dbReference>
<dbReference type="SUPFAM" id="SSF46689">
    <property type="entry name" value="Homeodomain-like"/>
    <property type="match status" value="1"/>
</dbReference>
<dbReference type="InterPro" id="IPR009057">
    <property type="entry name" value="Homeodomain-like_sf"/>
</dbReference>
<evidence type="ECO:0000259" key="6">
    <source>
        <dbReference type="PROSITE" id="PS51294"/>
    </source>
</evidence>
<keyword evidence="3" id="KW-0238">DNA-binding</keyword>
<keyword evidence="2" id="KW-0677">Repeat</keyword>
<comment type="caution">
    <text evidence="7">The sequence shown here is derived from an EMBL/GenBank/DDBJ whole genome shotgun (WGS) entry which is preliminary data.</text>
</comment>
<dbReference type="PROSITE" id="PS50090">
    <property type="entry name" value="MYB_LIKE"/>
    <property type="match status" value="2"/>
</dbReference>
<dbReference type="PROSITE" id="PS51294">
    <property type="entry name" value="HTH_MYB"/>
    <property type="match status" value="2"/>
</dbReference>
<evidence type="ECO:0000256" key="4">
    <source>
        <dbReference type="ARBA" id="ARBA00023242"/>
    </source>
</evidence>
<dbReference type="InterPro" id="IPR017930">
    <property type="entry name" value="Myb_dom"/>
</dbReference>
<name>A0AA87ZXL1_FICCA</name>
<feature type="domain" description="Myb-like" evidence="5">
    <location>
        <begin position="9"/>
        <end position="61"/>
    </location>
</feature>
<keyword evidence="8" id="KW-1185">Reference proteome</keyword>
<dbReference type="Pfam" id="PF00249">
    <property type="entry name" value="Myb_DNA-binding"/>
    <property type="match status" value="2"/>
</dbReference>
<evidence type="ECO:0000313" key="8">
    <source>
        <dbReference type="Proteomes" id="UP001187192"/>
    </source>
</evidence>